<dbReference type="AlphaFoldDB" id="A0A1I3L325"/>
<dbReference type="InterPro" id="IPR015881">
    <property type="entry name" value="ARHD_Rieske_2Fe_2S"/>
</dbReference>
<keyword evidence="3" id="KW-0479">Metal-binding</keyword>
<evidence type="ECO:0000256" key="2">
    <source>
        <dbReference type="ARBA" id="ARBA00022714"/>
    </source>
</evidence>
<keyword evidence="5" id="KW-0408">Iron</keyword>
<dbReference type="Gene3D" id="3.90.380.10">
    <property type="entry name" value="Naphthalene 1,2-dioxygenase Alpha Subunit, Chain A, domain 1"/>
    <property type="match status" value="1"/>
</dbReference>
<proteinExistence type="predicted"/>
<dbReference type="InterPro" id="IPR015879">
    <property type="entry name" value="Ring_hydroxy_dOase_asu_C_dom"/>
</dbReference>
<keyword evidence="10" id="KW-1185">Reference proteome</keyword>
<dbReference type="InterPro" id="IPR017941">
    <property type="entry name" value="Rieske_2Fe-2S"/>
</dbReference>
<sequence>MPSQMPSNRPAQPQTHMLSDTTRAALAESRPGHALPRAFYTDQAVFEDDMNAVFYREWLFVGPECELPEPGDYVTLQVHEAPVIVLRDNDGQLRAFHNSCRHRGSTLCQKERGNAARLVCPYHQWTYDLTGKLIVTRFMGGDFDPKDFPLKPVHVTSIEGLVYICLAETPPDIENFRAAITPYIAPHEPRKTKIVAESTIVEEANWKLVIENNRECYHCAGAHPELLVSLVEMALPNDQRFADEFRIMEQKAREWDALNLPHAPVDGGVEFRCIRLPFREGAYSMTMDGQPASKKLLGELTEPDLGSVRAFRVPNNWHHFLSEMIIHFRILPLGPNRTEVRTVWMVHEDAIEGWDYDVDRLSEVWVATNAQDKELAENNQKGVTSPSYTPGPYSEISEFMLINFTEWYRDCLSRYEAGDTESRTAAE</sequence>
<dbReference type="InterPro" id="IPR036922">
    <property type="entry name" value="Rieske_2Fe-2S_sf"/>
</dbReference>
<evidence type="ECO:0000313" key="10">
    <source>
        <dbReference type="Proteomes" id="UP000199630"/>
    </source>
</evidence>
<evidence type="ECO:0000256" key="5">
    <source>
        <dbReference type="ARBA" id="ARBA00023004"/>
    </source>
</evidence>
<keyword evidence="2" id="KW-0001">2Fe-2S</keyword>
<dbReference type="Pfam" id="PF00848">
    <property type="entry name" value="Ring_hydroxyl_A"/>
    <property type="match status" value="1"/>
</dbReference>
<feature type="domain" description="Rieske" evidence="8">
    <location>
        <begin position="58"/>
        <end position="164"/>
    </location>
</feature>
<dbReference type="STRING" id="588602.SAMN04487991_0880"/>
<evidence type="ECO:0000256" key="4">
    <source>
        <dbReference type="ARBA" id="ARBA00023002"/>
    </source>
</evidence>
<accession>A0A1I3L325</accession>
<evidence type="ECO:0000313" key="9">
    <source>
        <dbReference type="EMBL" id="SFI79133.1"/>
    </source>
</evidence>
<dbReference type="Gene3D" id="2.102.10.10">
    <property type="entry name" value="Rieske [2Fe-2S] iron-sulphur domain"/>
    <property type="match status" value="1"/>
</dbReference>
<dbReference type="Pfam" id="PF00355">
    <property type="entry name" value="Rieske"/>
    <property type="match status" value="1"/>
</dbReference>
<evidence type="ECO:0000256" key="1">
    <source>
        <dbReference type="ARBA" id="ARBA00001962"/>
    </source>
</evidence>
<evidence type="ECO:0000256" key="7">
    <source>
        <dbReference type="ARBA" id="ARBA00023027"/>
    </source>
</evidence>
<evidence type="ECO:0000256" key="3">
    <source>
        <dbReference type="ARBA" id="ARBA00022723"/>
    </source>
</evidence>
<evidence type="ECO:0000259" key="8">
    <source>
        <dbReference type="PROSITE" id="PS51296"/>
    </source>
</evidence>
<dbReference type="CDD" id="cd03469">
    <property type="entry name" value="Rieske_RO_Alpha_N"/>
    <property type="match status" value="1"/>
</dbReference>
<dbReference type="SUPFAM" id="SSF50022">
    <property type="entry name" value="ISP domain"/>
    <property type="match status" value="1"/>
</dbReference>
<gene>
    <name evidence="9" type="ORF">SAMN04487991_0880</name>
</gene>
<keyword evidence="4" id="KW-0560">Oxidoreductase</keyword>
<reference evidence="10" key="1">
    <citation type="submission" date="2016-10" db="EMBL/GenBank/DDBJ databases">
        <authorList>
            <person name="Varghese N."/>
            <person name="Submissions S."/>
        </authorList>
    </citation>
    <scope>NUCLEOTIDE SEQUENCE [LARGE SCALE GENOMIC DNA]</scope>
    <source>
        <strain evidence="10">DSM 26471</strain>
    </source>
</reference>
<comment type="cofactor">
    <cofactor evidence="1">
        <name>Fe cation</name>
        <dbReference type="ChEBI" id="CHEBI:24875"/>
    </cofactor>
</comment>
<keyword evidence="7" id="KW-0520">NAD</keyword>
<dbReference type="PANTHER" id="PTHR43756:SF5">
    <property type="entry name" value="CHOLINE MONOOXYGENASE, CHLOROPLASTIC"/>
    <property type="match status" value="1"/>
</dbReference>
<dbReference type="PRINTS" id="PR00090">
    <property type="entry name" value="RNGDIOXGNASE"/>
</dbReference>
<dbReference type="SUPFAM" id="SSF55961">
    <property type="entry name" value="Bet v1-like"/>
    <property type="match status" value="1"/>
</dbReference>
<dbReference type="CDD" id="cd08884">
    <property type="entry name" value="RHO_alpha_C_GbcA-like"/>
    <property type="match status" value="1"/>
</dbReference>
<dbReference type="GO" id="GO:0016491">
    <property type="term" value="F:oxidoreductase activity"/>
    <property type="evidence" value="ECO:0007669"/>
    <property type="project" value="UniProtKB-KW"/>
</dbReference>
<organism evidence="9 10">
    <name type="scientific">Celeribacter neptunius</name>
    <dbReference type="NCBI Taxonomy" id="588602"/>
    <lineage>
        <taxon>Bacteria</taxon>
        <taxon>Pseudomonadati</taxon>
        <taxon>Pseudomonadota</taxon>
        <taxon>Alphaproteobacteria</taxon>
        <taxon>Rhodobacterales</taxon>
        <taxon>Roseobacteraceae</taxon>
        <taxon>Celeribacter</taxon>
    </lineage>
</organism>
<dbReference type="GO" id="GO:0051537">
    <property type="term" value="F:2 iron, 2 sulfur cluster binding"/>
    <property type="evidence" value="ECO:0007669"/>
    <property type="project" value="UniProtKB-KW"/>
</dbReference>
<evidence type="ECO:0000256" key="6">
    <source>
        <dbReference type="ARBA" id="ARBA00023014"/>
    </source>
</evidence>
<protein>
    <submittedName>
        <fullName evidence="9">Rieske 2Fe-2S family protein</fullName>
    </submittedName>
</protein>
<dbReference type="PROSITE" id="PS51296">
    <property type="entry name" value="RIESKE"/>
    <property type="match status" value="1"/>
</dbReference>
<dbReference type="Proteomes" id="UP000199630">
    <property type="component" value="Unassembled WGS sequence"/>
</dbReference>
<keyword evidence="6" id="KW-0411">Iron-sulfur</keyword>
<dbReference type="EMBL" id="FORH01000001">
    <property type="protein sequence ID" value="SFI79133.1"/>
    <property type="molecule type" value="Genomic_DNA"/>
</dbReference>
<dbReference type="InterPro" id="IPR001663">
    <property type="entry name" value="Rng_hydr_dOase-A"/>
</dbReference>
<dbReference type="PANTHER" id="PTHR43756">
    <property type="entry name" value="CHOLINE MONOOXYGENASE, CHLOROPLASTIC"/>
    <property type="match status" value="1"/>
</dbReference>
<dbReference type="PROSITE" id="PS00570">
    <property type="entry name" value="RING_HYDROXYL_ALPHA"/>
    <property type="match status" value="1"/>
</dbReference>
<name>A0A1I3L325_9RHOB</name>
<dbReference type="GO" id="GO:0005506">
    <property type="term" value="F:iron ion binding"/>
    <property type="evidence" value="ECO:0007669"/>
    <property type="project" value="InterPro"/>
</dbReference>